<dbReference type="GO" id="GO:0005829">
    <property type="term" value="C:cytosol"/>
    <property type="evidence" value="ECO:0007669"/>
    <property type="project" value="TreeGrafter"/>
</dbReference>
<dbReference type="InterPro" id="IPR050807">
    <property type="entry name" value="TransReg_Diox_bact_type"/>
</dbReference>
<dbReference type="Pfam" id="PF01381">
    <property type="entry name" value="HTH_3"/>
    <property type="match status" value="1"/>
</dbReference>
<dbReference type="OrthoDB" id="9805356at2"/>
<evidence type="ECO:0000259" key="2">
    <source>
        <dbReference type="PROSITE" id="PS50943"/>
    </source>
</evidence>
<dbReference type="CDD" id="cd02209">
    <property type="entry name" value="cupin_XRE_C"/>
    <property type="match status" value="1"/>
</dbReference>
<keyword evidence="1" id="KW-0238">DNA-binding</keyword>
<organism evidence="3 4">
    <name type="scientific">Devosia enhydra</name>
    <dbReference type="NCBI Taxonomy" id="665118"/>
    <lineage>
        <taxon>Bacteria</taxon>
        <taxon>Pseudomonadati</taxon>
        <taxon>Pseudomonadota</taxon>
        <taxon>Alphaproteobacteria</taxon>
        <taxon>Hyphomicrobiales</taxon>
        <taxon>Devosiaceae</taxon>
        <taxon>Devosia</taxon>
    </lineage>
</organism>
<dbReference type="SUPFAM" id="SSF47413">
    <property type="entry name" value="lambda repressor-like DNA-binding domains"/>
    <property type="match status" value="1"/>
</dbReference>
<dbReference type="EMBL" id="FPKU01000002">
    <property type="protein sequence ID" value="SFZ85428.1"/>
    <property type="molecule type" value="Genomic_DNA"/>
</dbReference>
<sequence length="206" mass="21462">MAGKAQKAARDPIEAGLEPSPVGRVIAAHRREQGWTLAEVSRRTGVSISALSKIENGHSRPAYDVMTRLAAGLDLDFAALFGTASPQSFSGAVRAITRAGEGKTFRTGMGAYEVLAGELAAKSLTPMVIAIPPSSPGRAPVRSAHDGEEFVYVLAGEVVFTMAPYSPAVLGTGDSVYFDGTCEHGFCSTGPGPARILSVVFAPRRG</sequence>
<dbReference type="Proteomes" id="UP000183447">
    <property type="component" value="Unassembled WGS sequence"/>
</dbReference>
<accession>A0A1K2I0W8</accession>
<reference evidence="3 4" key="1">
    <citation type="submission" date="2016-11" db="EMBL/GenBank/DDBJ databases">
        <authorList>
            <person name="Jaros S."/>
            <person name="Januszkiewicz K."/>
            <person name="Wedrychowicz H."/>
        </authorList>
    </citation>
    <scope>NUCLEOTIDE SEQUENCE [LARGE SCALE GENOMIC DNA]</scope>
    <source>
        <strain evidence="3 4">ATCC 23634</strain>
    </source>
</reference>
<name>A0A1K2I0W8_9HYPH</name>
<proteinExistence type="predicted"/>
<dbReference type="STRING" id="665118.SAMN02983003_2593"/>
<dbReference type="Gene3D" id="1.10.260.40">
    <property type="entry name" value="lambda repressor-like DNA-binding domains"/>
    <property type="match status" value="1"/>
</dbReference>
<dbReference type="PANTHER" id="PTHR46797:SF20">
    <property type="entry name" value="BLR4304 PROTEIN"/>
    <property type="match status" value="1"/>
</dbReference>
<protein>
    <submittedName>
        <fullName evidence="3">Transcriptional regulator, XRE family with cupin sensor</fullName>
    </submittedName>
</protein>
<evidence type="ECO:0000313" key="3">
    <source>
        <dbReference type="EMBL" id="SFZ85428.1"/>
    </source>
</evidence>
<feature type="domain" description="HTH cro/C1-type" evidence="2">
    <location>
        <begin position="26"/>
        <end position="80"/>
    </location>
</feature>
<evidence type="ECO:0000256" key="1">
    <source>
        <dbReference type="ARBA" id="ARBA00023125"/>
    </source>
</evidence>
<dbReference type="InterPro" id="IPR010982">
    <property type="entry name" value="Lambda_DNA-bd_dom_sf"/>
</dbReference>
<dbReference type="InterPro" id="IPR014710">
    <property type="entry name" value="RmlC-like_jellyroll"/>
</dbReference>
<dbReference type="Gene3D" id="2.60.120.10">
    <property type="entry name" value="Jelly Rolls"/>
    <property type="match status" value="1"/>
</dbReference>
<dbReference type="PANTHER" id="PTHR46797">
    <property type="entry name" value="HTH-TYPE TRANSCRIPTIONAL REGULATOR"/>
    <property type="match status" value="1"/>
</dbReference>
<dbReference type="RefSeq" id="WP_072343647.1">
    <property type="nucleotide sequence ID" value="NZ_FPKU01000002.1"/>
</dbReference>
<keyword evidence="4" id="KW-1185">Reference proteome</keyword>
<dbReference type="Pfam" id="PF07883">
    <property type="entry name" value="Cupin_2"/>
    <property type="match status" value="1"/>
</dbReference>
<dbReference type="InterPro" id="IPR013096">
    <property type="entry name" value="Cupin_2"/>
</dbReference>
<dbReference type="GO" id="GO:0003700">
    <property type="term" value="F:DNA-binding transcription factor activity"/>
    <property type="evidence" value="ECO:0007669"/>
    <property type="project" value="TreeGrafter"/>
</dbReference>
<dbReference type="CDD" id="cd00093">
    <property type="entry name" value="HTH_XRE"/>
    <property type="match status" value="1"/>
</dbReference>
<dbReference type="SUPFAM" id="SSF51182">
    <property type="entry name" value="RmlC-like cupins"/>
    <property type="match status" value="1"/>
</dbReference>
<dbReference type="InterPro" id="IPR011051">
    <property type="entry name" value="RmlC_Cupin_sf"/>
</dbReference>
<dbReference type="AlphaFoldDB" id="A0A1K2I0W8"/>
<dbReference type="PROSITE" id="PS50943">
    <property type="entry name" value="HTH_CROC1"/>
    <property type="match status" value="1"/>
</dbReference>
<evidence type="ECO:0000313" key="4">
    <source>
        <dbReference type="Proteomes" id="UP000183447"/>
    </source>
</evidence>
<dbReference type="SMART" id="SM00530">
    <property type="entry name" value="HTH_XRE"/>
    <property type="match status" value="1"/>
</dbReference>
<dbReference type="InterPro" id="IPR001387">
    <property type="entry name" value="Cro/C1-type_HTH"/>
</dbReference>
<dbReference type="GO" id="GO:0003677">
    <property type="term" value="F:DNA binding"/>
    <property type="evidence" value="ECO:0007669"/>
    <property type="project" value="UniProtKB-KW"/>
</dbReference>
<gene>
    <name evidence="3" type="ORF">SAMN02983003_2593</name>
</gene>